<name>A0A3M0L8E1_HIRRU</name>
<keyword evidence="4" id="KW-1185">Reference proteome</keyword>
<sequence length="462" mass="52127">MAGSEQREDGEPPLPIEDSELALAGINMLLNNGFRESDQLFKKYRNHSPLMSFGASFVSFLNAMMTFEEEKMQLACDDLKATEKLCEGEEAGVIETIKNKIKKNVDGRKSTLSMVDRLQRQIIVADCQVYLAVLSFVKQELSAYIKGGWILRKAWKIYNKCYTDINTLQEIYQKKTTQESLTSDAANDNHIAAEGVTEDSLNRLKGAVSFGYGLFHLCISMVPPNLLKIINLLGFPGDRLQGLSSLMYASESKDMKAPLATLALLWYHTVVRPFFALDGSDNKAGLKEAKEILAKKESAYPNSSLFMFFKGRIQRLECQINSALTSFHTALELATDQREIQHVCLYEIVCQGATGDVSGAQNVFKEVQKLFKRKNNQIEQFSVKKYFQRAAKDELCRQSNLYVQPYACYELGCILLDNPETVPRGKTLLLQAKEEFTGYDFENRLHVRIHAALASLREVVPQ</sequence>
<dbReference type="Pfam" id="PF10300">
    <property type="entry name" value="Iml2-TPR_39"/>
    <property type="match status" value="1"/>
</dbReference>
<dbReference type="Proteomes" id="UP000269221">
    <property type="component" value="Unassembled WGS sequence"/>
</dbReference>
<evidence type="ECO:0008006" key="5">
    <source>
        <dbReference type="Google" id="ProtNLM"/>
    </source>
</evidence>
<dbReference type="InterPro" id="IPR019412">
    <property type="entry name" value="IML2/TPR_39"/>
</dbReference>
<evidence type="ECO:0000256" key="1">
    <source>
        <dbReference type="ARBA" id="ARBA00006400"/>
    </source>
</evidence>
<dbReference type="GO" id="GO:0032474">
    <property type="term" value="P:otolith morphogenesis"/>
    <property type="evidence" value="ECO:0007669"/>
    <property type="project" value="TreeGrafter"/>
</dbReference>
<dbReference type="EMBL" id="QRBI01000104">
    <property type="protein sequence ID" value="RMC15507.1"/>
    <property type="molecule type" value="Genomic_DNA"/>
</dbReference>
<protein>
    <recommendedName>
        <fullName evidence="5">Tetratricopeptide repeat protein 39C</fullName>
    </recommendedName>
</protein>
<dbReference type="GO" id="GO:0060271">
    <property type="term" value="P:cilium assembly"/>
    <property type="evidence" value="ECO:0007669"/>
    <property type="project" value="TreeGrafter"/>
</dbReference>
<dbReference type="InterPro" id="IPR011990">
    <property type="entry name" value="TPR-like_helical_dom_sf"/>
</dbReference>
<dbReference type="OrthoDB" id="2154985at2759"/>
<reference evidence="3 4" key="1">
    <citation type="submission" date="2018-07" db="EMBL/GenBank/DDBJ databases">
        <title>A high quality draft genome assembly of the barn swallow (H. rustica rustica).</title>
        <authorList>
            <person name="Formenti G."/>
            <person name="Chiara M."/>
            <person name="Poveda L."/>
            <person name="Francoijs K.-J."/>
            <person name="Bonisoli-Alquati A."/>
            <person name="Canova L."/>
            <person name="Gianfranceschi L."/>
            <person name="Horner D.S."/>
            <person name="Saino N."/>
        </authorList>
    </citation>
    <scope>NUCLEOTIDE SEQUENCE [LARGE SCALE GENOMIC DNA]</scope>
    <source>
        <strain evidence="3">Chelidonia</strain>
        <tissue evidence="3">Blood</tissue>
    </source>
</reference>
<evidence type="ECO:0000256" key="2">
    <source>
        <dbReference type="ARBA" id="ARBA00022803"/>
    </source>
</evidence>
<dbReference type="AlphaFoldDB" id="A0A3M0L8E1"/>
<dbReference type="PANTHER" id="PTHR31859">
    <property type="entry name" value="TETRATRICOPEPTIDE REPEAT PROTEIN 39 FAMILY MEMBER"/>
    <property type="match status" value="1"/>
</dbReference>
<proteinExistence type="inferred from homology"/>
<keyword evidence="2" id="KW-0802">TPR repeat</keyword>
<organism evidence="3 4">
    <name type="scientific">Hirundo rustica rustica</name>
    <dbReference type="NCBI Taxonomy" id="333673"/>
    <lineage>
        <taxon>Eukaryota</taxon>
        <taxon>Metazoa</taxon>
        <taxon>Chordata</taxon>
        <taxon>Craniata</taxon>
        <taxon>Vertebrata</taxon>
        <taxon>Euteleostomi</taxon>
        <taxon>Archelosauria</taxon>
        <taxon>Archosauria</taxon>
        <taxon>Dinosauria</taxon>
        <taxon>Saurischia</taxon>
        <taxon>Theropoda</taxon>
        <taxon>Coelurosauria</taxon>
        <taxon>Aves</taxon>
        <taxon>Neognathae</taxon>
        <taxon>Neoaves</taxon>
        <taxon>Telluraves</taxon>
        <taxon>Australaves</taxon>
        <taxon>Passeriformes</taxon>
        <taxon>Sylvioidea</taxon>
        <taxon>Hirundinidae</taxon>
        <taxon>Hirundo</taxon>
    </lineage>
</organism>
<dbReference type="PANTHER" id="PTHR31859:SF1">
    <property type="entry name" value="TETRATRICOPEPTIDE REPEAT PROTEIN 39C"/>
    <property type="match status" value="1"/>
</dbReference>
<dbReference type="STRING" id="333673.A0A3M0L8E1"/>
<evidence type="ECO:0000313" key="3">
    <source>
        <dbReference type="EMBL" id="RMC15507.1"/>
    </source>
</evidence>
<gene>
    <name evidence="3" type="ORF">DUI87_07699</name>
</gene>
<comment type="similarity">
    <text evidence="1">Belongs to the TTC39 family.</text>
</comment>
<dbReference type="SUPFAM" id="SSF48452">
    <property type="entry name" value="TPR-like"/>
    <property type="match status" value="1"/>
</dbReference>
<comment type="caution">
    <text evidence="3">The sequence shown here is derived from an EMBL/GenBank/DDBJ whole genome shotgun (WGS) entry which is preliminary data.</text>
</comment>
<accession>A0A3M0L8E1</accession>
<evidence type="ECO:0000313" key="4">
    <source>
        <dbReference type="Proteomes" id="UP000269221"/>
    </source>
</evidence>